<name>A0A1W0WEB2_HYPEX</name>
<evidence type="ECO:0000256" key="3">
    <source>
        <dbReference type="ARBA" id="ARBA00023163"/>
    </source>
</evidence>
<dbReference type="GO" id="GO:0000978">
    <property type="term" value="F:RNA polymerase II cis-regulatory region sequence-specific DNA binding"/>
    <property type="evidence" value="ECO:0007669"/>
    <property type="project" value="TreeGrafter"/>
</dbReference>
<dbReference type="InterPro" id="IPR046347">
    <property type="entry name" value="bZIP_sf"/>
</dbReference>
<keyword evidence="3" id="KW-0804">Transcription</keyword>
<dbReference type="PROSITE" id="PS50217">
    <property type="entry name" value="BZIP"/>
    <property type="match status" value="1"/>
</dbReference>
<keyword evidence="1" id="KW-0805">Transcription regulation</keyword>
<feature type="domain" description="BZIP" evidence="6">
    <location>
        <begin position="268"/>
        <end position="331"/>
    </location>
</feature>
<evidence type="ECO:0000313" key="8">
    <source>
        <dbReference type="Proteomes" id="UP000192578"/>
    </source>
</evidence>
<dbReference type="AlphaFoldDB" id="A0A1W0WEB2"/>
<dbReference type="InterPro" id="IPR004827">
    <property type="entry name" value="bZIP"/>
</dbReference>
<accession>A0A1W0WEB2</accession>
<dbReference type="PANTHER" id="PTHR11462:SF35">
    <property type="entry name" value="TRANSCRIPTION FACTOR JRA"/>
    <property type="match status" value="1"/>
</dbReference>
<dbReference type="CDD" id="cd14696">
    <property type="entry name" value="bZIP_Jun"/>
    <property type="match status" value="1"/>
</dbReference>
<keyword evidence="4" id="KW-0175">Coiled coil</keyword>
<dbReference type="PANTHER" id="PTHR11462">
    <property type="entry name" value="JUN TRANSCRIPTION FACTOR-RELATED"/>
    <property type="match status" value="1"/>
</dbReference>
<feature type="region of interest" description="Disordered" evidence="5">
    <location>
        <begin position="200"/>
        <end position="237"/>
    </location>
</feature>
<dbReference type="EMBL" id="MTYJ01000121">
    <property type="protein sequence ID" value="OQV13546.1"/>
    <property type="molecule type" value="Genomic_DNA"/>
</dbReference>
<proteinExistence type="predicted"/>
<keyword evidence="2" id="KW-0238">DNA-binding</keyword>
<dbReference type="GO" id="GO:0000981">
    <property type="term" value="F:DNA-binding transcription factor activity, RNA polymerase II-specific"/>
    <property type="evidence" value="ECO:0007669"/>
    <property type="project" value="TreeGrafter"/>
</dbReference>
<evidence type="ECO:0000259" key="6">
    <source>
        <dbReference type="PROSITE" id="PS50217"/>
    </source>
</evidence>
<evidence type="ECO:0000256" key="4">
    <source>
        <dbReference type="SAM" id="Coils"/>
    </source>
</evidence>
<protein>
    <recommendedName>
        <fullName evidence="6">BZIP domain-containing protein</fullName>
    </recommendedName>
</protein>
<dbReference type="Gene3D" id="1.20.5.170">
    <property type="match status" value="1"/>
</dbReference>
<reference evidence="8" key="1">
    <citation type="submission" date="2017-01" db="EMBL/GenBank/DDBJ databases">
        <title>Comparative genomics of anhydrobiosis in the tardigrade Hypsibius dujardini.</title>
        <authorList>
            <person name="Yoshida Y."/>
            <person name="Koutsovoulos G."/>
            <person name="Laetsch D."/>
            <person name="Stevens L."/>
            <person name="Kumar S."/>
            <person name="Horikawa D."/>
            <person name="Ishino K."/>
            <person name="Komine S."/>
            <person name="Tomita M."/>
            <person name="Blaxter M."/>
            <person name="Arakawa K."/>
        </authorList>
    </citation>
    <scope>NUCLEOTIDE SEQUENCE [LARGE SCALE GENOMIC DNA]</scope>
    <source>
        <strain evidence="8">Z151</strain>
    </source>
</reference>
<dbReference type="GO" id="GO:0051726">
    <property type="term" value="P:regulation of cell cycle"/>
    <property type="evidence" value="ECO:0007669"/>
    <property type="project" value="TreeGrafter"/>
</dbReference>
<sequence length="342" mass="37418">MSSPGDVDVIATKKRKMMLDLSAPPAPRKRFIDSSPSTFSLFPGGHPRVSPGELILLTSPDVHQLTMSTPEVEQMLQGVILMPTPSPTTPGRSPFSPLGGAGSVTSSASLEERQEAFRQGYQAAMAAAQASQVGAFLESARHAVNYPMFPSPYLMHGSPAQHPPPQSPLPAFTVVPVPHGLLLGNSPTEERHRSAFVPHSRGPLITMGHPSPERSSRSPTVSEGSSEYAQTVPSPASSFTSSYHGSMGYNDAVSGVSDALYEVDASCRERNDVRRERNRVAAQRCRQRKVDKIWVLEERVQLLKSQNEQFRRHADSLRDVLVQLKRELKQHLQHGCNVFGEQ</sequence>
<evidence type="ECO:0000256" key="2">
    <source>
        <dbReference type="ARBA" id="ARBA00023125"/>
    </source>
</evidence>
<dbReference type="Proteomes" id="UP000192578">
    <property type="component" value="Unassembled WGS sequence"/>
</dbReference>
<dbReference type="SUPFAM" id="SSF57959">
    <property type="entry name" value="Leucine zipper domain"/>
    <property type="match status" value="1"/>
</dbReference>
<evidence type="ECO:0000256" key="1">
    <source>
        <dbReference type="ARBA" id="ARBA00023015"/>
    </source>
</evidence>
<comment type="caution">
    <text evidence="7">The sequence shown here is derived from an EMBL/GenBank/DDBJ whole genome shotgun (WGS) entry which is preliminary data.</text>
</comment>
<gene>
    <name evidence="7" type="ORF">BV898_12183</name>
</gene>
<dbReference type="GO" id="GO:0042127">
    <property type="term" value="P:regulation of cell population proliferation"/>
    <property type="evidence" value="ECO:0007669"/>
    <property type="project" value="TreeGrafter"/>
</dbReference>
<feature type="coiled-coil region" evidence="4">
    <location>
        <begin position="307"/>
        <end position="334"/>
    </location>
</feature>
<dbReference type="GO" id="GO:0005667">
    <property type="term" value="C:transcription regulator complex"/>
    <property type="evidence" value="ECO:0007669"/>
    <property type="project" value="TreeGrafter"/>
</dbReference>
<dbReference type="PROSITE" id="PS00036">
    <property type="entry name" value="BZIP_BASIC"/>
    <property type="match status" value="1"/>
</dbReference>
<dbReference type="InterPro" id="IPR050946">
    <property type="entry name" value="AP-1_TF_bZIP"/>
</dbReference>
<keyword evidence="8" id="KW-1185">Reference proteome</keyword>
<organism evidence="7 8">
    <name type="scientific">Hypsibius exemplaris</name>
    <name type="common">Freshwater tardigrade</name>
    <dbReference type="NCBI Taxonomy" id="2072580"/>
    <lineage>
        <taxon>Eukaryota</taxon>
        <taxon>Metazoa</taxon>
        <taxon>Ecdysozoa</taxon>
        <taxon>Tardigrada</taxon>
        <taxon>Eutardigrada</taxon>
        <taxon>Parachela</taxon>
        <taxon>Hypsibioidea</taxon>
        <taxon>Hypsibiidae</taxon>
        <taxon>Hypsibius</taxon>
    </lineage>
</organism>
<dbReference type="SMART" id="SM00338">
    <property type="entry name" value="BRLZ"/>
    <property type="match status" value="1"/>
</dbReference>
<dbReference type="Pfam" id="PF00170">
    <property type="entry name" value="bZIP_1"/>
    <property type="match status" value="1"/>
</dbReference>
<feature type="compositionally biased region" description="Polar residues" evidence="5">
    <location>
        <begin position="217"/>
        <end position="237"/>
    </location>
</feature>
<evidence type="ECO:0000256" key="5">
    <source>
        <dbReference type="SAM" id="MobiDB-lite"/>
    </source>
</evidence>
<evidence type="ECO:0000313" key="7">
    <source>
        <dbReference type="EMBL" id="OQV13546.1"/>
    </source>
</evidence>